<evidence type="ECO:0000313" key="3">
    <source>
        <dbReference type="Proteomes" id="UP000176087"/>
    </source>
</evidence>
<dbReference type="EMBL" id="LJGT01000041">
    <property type="protein sequence ID" value="OEU86068.1"/>
    <property type="molecule type" value="Genomic_DNA"/>
</dbReference>
<feature type="transmembrane region" description="Helical" evidence="1">
    <location>
        <begin position="12"/>
        <end position="31"/>
    </location>
</feature>
<keyword evidence="1" id="KW-1133">Transmembrane helix</keyword>
<dbReference type="Proteomes" id="UP000176087">
    <property type="component" value="Unassembled WGS sequence"/>
</dbReference>
<feature type="transmembrane region" description="Helical" evidence="1">
    <location>
        <begin position="43"/>
        <end position="62"/>
    </location>
</feature>
<dbReference type="RefSeq" id="WP_070010521.1">
    <property type="nucleotide sequence ID" value="NZ_LJGS01000039.1"/>
</dbReference>
<evidence type="ECO:0000313" key="2">
    <source>
        <dbReference type="EMBL" id="OEU86068.1"/>
    </source>
</evidence>
<organism evidence="2 3">
    <name type="scientific">Streptomyces abyssalis</name>
    <dbReference type="NCBI Taxonomy" id="933944"/>
    <lineage>
        <taxon>Bacteria</taxon>
        <taxon>Bacillati</taxon>
        <taxon>Actinomycetota</taxon>
        <taxon>Actinomycetes</taxon>
        <taxon>Kitasatosporales</taxon>
        <taxon>Streptomycetaceae</taxon>
        <taxon>Streptomyces</taxon>
    </lineage>
</organism>
<feature type="transmembrane region" description="Helical" evidence="1">
    <location>
        <begin position="74"/>
        <end position="92"/>
    </location>
</feature>
<name>A0A1E7JHW9_9ACTN</name>
<evidence type="ECO:0008006" key="4">
    <source>
        <dbReference type="Google" id="ProtNLM"/>
    </source>
</evidence>
<protein>
    <recommendedName>
        <fullName evidence="4">DUF4383 domain-containing protein</fullName>
    </recommendedName>
</protein>
<dbReference type="AlphaFoldDB" id="A0A1E7JHW9"/>
<keyword evidence="1" id="KW-0472">Membrane</keyword>
<keyword evidence="3" id="KW-1185">Reference proteome</keyword>
<proteinExistence type="predicted"/>
<gene>
    <name evidence="2" type="ORF">AN215_27485</name>
</gene>
<sequence>MKTSIPARLARLCALILGTGFVVVGVMRFVPLSGLPGWETAEPLHGTLHLASGLLWLAAGLWAPRGWGAARADLSLGLFWLLLGVFGNLSLLDWAEPLSFDDNKVHLAVGILATAAGCAAHIDDRRARRRPGRADGGSGSREDRE</sequence>
<accession>A0A1E7JHW9</accession>
<keyword evidence="1" id="KW-0812">Transmembrane</keyword>
<evidence type="ECO:0000256" key="1">
    <source>
        <dbReference type="SAM" id="Phobius"/>
    </source>
</evidence>
<feature type="transmembrane region" description="Helical" evidence="1">
    <location>
        <begin position="104"/>
        <end position="122"/>
    </location>
</feature>
<comment type="caution">
    <text evidence="2">The sequence shown here is derived from an EMBL/GenBank/DDBJ whole genome shotgun (WGS) entry which is preliminary data.</text>
</comment>
<dbReference type="STRING" id="933944.AN215_27485"/>
<reference evidence="2 3" key="1">
    <citation type="journal article" date="2016" name="Front. Microbiol.">
        <title>Comparative Genomics Analysis of Streptomyces Species Reveals Their Adaptation to the Marine Environment and Their Diversity at the Genomic Level.</title>
        <authorList>
            <person name="Tian X."/>
            <person name="Zhang Z."/>
            <person name="Yang T."/>
            <person name="Chen M."/>
            <person name="Li J."/>
            <person name="Chen F."/>
            <person name="Yang J."/>
            <person name="Li W."/>
            <person name="Zhang B."/>
            <person name="Zhang Z."/>
            <person name="Wu J."/>
            <person name="Zhang C."/>
            <person name="Long L."/>
            <person name="Xiao J."/>
        </authorList>
    </citation>
    <scope>NUCLEOTIDE SEQUENCE [LARGE SCALE GENOMIC DNA]</scope>
    <source>
        <strain evidence="2 3">SCSIO 10390</strain>
    </source>
</reference>